<keyword evidence="6 7" id="KW-0472">Membrane</keyword>
<evidence type="ECO:0000313" key="10">
    <source>
        <dbReference type="Proteomes" id="UP000184465"/>
    </source>
</evidence>
<dbReference type="OrthoDB" id="9804865at2"/>
<dbReference type="SUPFAM" id="SSF103481">
    <property type="entry name" value="Multidrug resistance efflux transporter EmrE"/>
    <property type="match status" value="2"/>
</dbReference>
<feature type="transmembrane region" description="Helical" evidence="7">
    <location>
        <begin position="174"/>
        <end position="194"/>
    </location>
</feature>
<dbReference type="InterPro" id="IPR051258">
    <property type="entry name" value="Diverse_Substrate_Transporter"/>
</dbReference>
<evidence type="ECO:0000256" key="5">
    <source>
        <dbReference type="ARBA" id="ARBA00022989"/>
    </source>
</evidence>
<evidence type="ECO:0000256" key="2">
    <source>
        <dbReference type="ARBA" id="ARBA00007362"/>
    </source>
</evidence>
<feature type="transmembrane region" description="Helical" evidence="7">
    <location>
        <begin position="206"/>
        <end position="224"/>
    </location>
</feature>
<feature type="transmembrane region" description="Helical" evidence="7">
    <location>
        <begin position="67"/>
        <end position="88"/>
    </location>
</feature>
<feature type="transmembrane region" description="Helical" evidence="7">
    <location>
        <begin position="94"/>
        <end position="113"/>
    </location>
</feature>
<comment type="similarity">
    <text evidence="2">Belongs to the EamA transporter family.</text>
</comment>
<evidence type="ECO:0000256" key="6">
    <source>
        <dbReference type="ARBA" id="ARBA00023136"/>
    </source>
</evidence>
<feature type="transmembrane region" description="Helical" evidence="7">
    <location>
        <begin position="260"/>
        <end position="280"/>
    </location>
</feature>
<organism evidence="9 10">
    <name type="scientific">Paramaledivibacter caminithermalis (strain DSM 15212 / CIP 107654 / DViRD3)</name>
    <name type="common">Clostridium caminithermale</name>
    <dbReference type="NCBI Taxonomy" id="1121301"/>
    <lineage>
        <taxon>Bacteria</taxon>
        <taxon>Bacillati</taxon>
        <taxon>Bacillota</taxon>
        <taxon>Clostridia</taxon>
        <taxon>Peptostreptococcales</taxon>
        <taxon>Caminicellaceae</taxon>
        <taxon>Paramaledivibacter</taxon>
    </lineage>
</organism>
<sequence length="299" mass="32343">MSRQLKADLALLGVTLGWGASFILTKNCLASLGTYNFLAVRFIIAFAISSLVFYKNMLKLDKNTLKYGILIGFVLFSGFAIQTVGLNYTTASKSAFITGFSVVLVPIISALFLKKFPEKPAIIGAVMALFGLGFLTLHGDLGLNIGDLYTFISAFAFAFHIITVGKYTVDVDSICLAVIQIGVVGFLSLIMSLAIENPIIPKQSDAWLNIFILSLVCTSGAFIVQNTAQKYTSPTHTALIYTGEPVFAAIFAYFVSGEVLSLRGIFGGFLILMGMLVAEIDFKKLITGFKDNKEEAAKN</sequence>
<keyword evidence="10" id="KW-1185">Reference proteome</keyword>
<dbReference type="PANTHER" id="PTHR42920:SF5">
    <property type="entry name" value="EAMA DOMAIN-CONTAINING PROTEIN"/>
    <property type="match status" value="1"/>
</dbReference>
<feature type="transmembrane region" description="Helical" evidence="7">
    <location>
        <begin position="236"/>
        <end position="254"/>
    </location>
</feature>
<feature type="transmembrane region" description="Helical" evidence="7">
    <location>
        <begin position="120"/>
        <end position="137"/>
    </location>
</feature>
<evidence type="ECO:0000256" key="3">
    <source>
        <dbReference type="ARBA" id="ARBA00022475"/>
    </source>
</evidence>
<dbReference type="Proteomes" id="UP000184465">
    <property type="component" value="Unassembled WGS sequence"/>
</dbReference>
<protein>
    <submittedName>
        <fullName evidence="9">Permease of the drug/metabolite transporter (DMT) superfamily</fullName>
    </submittedName>
</protein>
<keyword evidence="4 7" id="KW-0812">Transmembrane</keyword>
<evidence type="ECO:0000256" key="4">
    <source>
        <dbReference type="ARBA" id="ARBA00022692"/>
    </source>
</evidence>
<comment type="subcellular location">
    <subcellularLocation>
        <location evidence="1">Cell membrane</location>
        <topology evidence="1">Multi-pass membrane protein</topology>
    </subcellularLocation>
</comment>
<keyword evidence="5 7" id="KW-1133">Transmembrane helix</keyword>
<evidence type="ECO:0000313" key="9">
    <source>
        <dbReference type="EMBL" id="SHK11738.1"/>
    </source>
</evidence>
<feature type="domain" description="EamA" evidence="8">
    <location>
        <begin position="6"/>
        <end position="136"/>
    </location>
</feature>
<dbReference type="InterPro" id="IPR000620">
    <property type="entry name" value="EamA_dom"/>
</dbReference>
<dbReference type="PANTHER" id="PTHR42920">
    <property type="entry name" value="OS03G0707200 PROTEIN-RELATED"/>
    <property type="match status" value="1"/>
</dbReference>
<feature type="transmembrane region" description="Helical" evidence="7">
    <location>
        <begin position="143"/>
        <end position="162"/>
    </location>
</feature>
<keyword evidence="3" id="KW-1003">Cell membrane</keyword>
<name>A0A1M6PV04_PARC5</name>
<evidence type="ECO:0000259" key="8">
    <source>
        <dbReference type="Pfam" id="PF00892"/>
    </source>
</evidence>
<dbReference type="Pfam" id="PF00892">
    <property type="entry name" value="EamA"/>
    <property type="match status" value="2"/>
</dbReference>
<reference evidence="9 10" key="1">
    <citation type="submission" date="2016-11" db="EMBL/GenBank/DDBJ databases">
        <authorList>
            <person name="Jaros S."/>
            <person name="Januszkiewicz K."/>
            <person name="Wedrychowicz H."/>
        </authorList>
    </citation>
    <scope>NUCLEOTIDE SEQUENCE [LARGE SCALE GENOMIC DNA]</scope>
    <source>
        <strain evidence="9 10">DSM 15212</strain>
    </source>
</reference>
<proteinExistence type="inferred from homology"/>
<dbReference type="GO" id="GO:0005886">
    <property type="term" value="C:plasma membrane"/>
    <property type="evidence" value="ECO:0007669"/>
    <property type="project" value="UniProtKB-SubCell"/>
</dbReference>
<gene>
    <name evidence="9" type="ORF">SAMN02745912_02301</name>
</gene>
<dbReference type="STRING" id="1121301.SAMN02745912_02301"/>
<feature type="transmembrane region" description="Helical" evidence="7">
    <location>
        <begin position="35"/>
        <end position="55"/>
    </location>
</feature>
<dbReference type="RefSeq" id="WP_073150022.1">
    <property type="nucleotide sequence ID" value="NZ_FRAG01000027.1"/>
</dbReference>
<accession>A0A1M6PV04</accession>
<dbReference type="AlphaFoldDB" id="A0A1M6PV04"/>
<dbReference type="EMBL" id="FRAG01000027">
    <property type="protein sequence ID" value="SHK11738.1"/>
    <property type="molecule type" value="Genomic_DNA"/>
</dbReference>
<dbReference type="InterPro" id="IPR037185">
    <property type="entry name" value="EmrE-like"/>
</dbReference>
<feature type="domain" description="EamA" evidence="8">
    <location>
        <begin position="145"/>
        <end position="277"/>
    </location>
</feature>
<evidence type="ECO:0000256" key="7">
    <source>
        <dbReference type="SAM" id="Phobius"/>
    </source>
</evidence>
<evidence type="ECO:0000256" key="1">
    <source>
        <dbReference type="ARBA" id="ARBA00004651"/>
    </source>
</evidence>